<reference evidence="1" key="2">
    <citation type="journal article" date="2014" name="ISME J.">
        <title>Microbial stratification in low pH oxic and suboxic macroscopic growths along an acid mine drainage.</title>
        <authorList>
            <person name="Mendez-Garcia C."/>
            <person name="Mesa V."/>
            <person name="Sprenger R.R."/>
            <person name="Richter M."/>
            <person name="Diez M.S."/>
            <person name="Solano J."/>
            <person name="Bargiela R."/>
            <person name="Golyshina O.V."/>
            <person name="Manteca A."/>
            <person name="Ramos J.L."/>
            <person name="Gallego J.R."/>
            <person name="Llorente I."/>
            <person name="Martins Dos Santos V.A."/>
            <person name="Jensen O.N."/>
            <person name="Pelaez A.I."/>
            <person name="Sanchez J."/>
            <person name="Ferrer M."/>
        </authorList>
    </citation>
    <scope>NUCLEOTIDE SEQUENCE</scope>
</reference>
<sequence length="125" mass="13946">MWAGNESLSIGYAGIEIVSLATGLSRSTIIKGMKEITNKRELKDRIRDHGGGRKKEVDRNPGIREELIKLIESSTRGDPQSSLLWESKSLRKLSAELREKGYSASHVLVEKCSMTWNTTSRATGR</sequence>
<name>T1CBF6_9ZZZZ</name>
<reference evidence="1" key="1">
    <citation type="submission" date="2013-08" db="EMBL/GenBank/DDBJ databases">
        <authorList>
            <person name="Mendez C."/>
            <person name="Richter M."/>
            <person name="Ferrer M."/>
            <person name="Sanchez J."/>
        </authorList>
    </citation>
    <scope>NUCLEOTIDE SEQUENCE</scope>
</reference>
<proteinExistence type="predicted"/>
<protein>
    <submittedName>
        <fullName evidence="1">Protein, rhodopirellula transposase family</fullName>
    </submittedName>
</protein>
<dbReference type="Pfam" id="PF07592">
    <property type="entry name" value="DDE_Tnp_ISAZ013"/>
    <property type="match status" value="1"/>
</dbReference>
<comment type="caution">
    <text evidence="1">The sequence shown here is derived from an EMBL/GenBank/DDBJ whole genome shotgun (WGS) entry which is preliminary data.</text>
</comment>
<organism evidence="1">
    <name type="scientific">mine drainage metagenome</name>
    <dbReference type="NCBI Taxonomy" id="410659"/>
    <lineage>
        <taxon>unclassified sequences</taxon>
        <taxon>metagenomes</taxon>
        <taxon>ecological metagenomes</taxon>
    </lineage>
</organism>
<gene>
    <name evidence="1" type="ORF">B2A_02561</name>
</gene>
<dbReference type="InterPro" id="IPR011518">
    <property type="entry name" value="Transposase_36"/>
</dbReference>
<accession>T1CBF6</accession>
<evidence type="ECO:0000313" key="1">
    <source>
        <dbReference type="EMBL" id="EQD63039.1"/>
    </source>
</evidence>
<dbReference type="AlphaFoldDB" id="T1CBF6"/>
<dbReference type="EMBL" id="AUZZ01001746">
    <property type="protein sequence ID" value="EQD63039.1"/>
    <property type="molecule type" value="Genomic_DNA"/>
</dbReference>